<dbReference type="PANTHER" id="PTHR31121:SF2">
    <property type="entry name" value="MANNOSYLTRANSFERASE KTR5-RELATED"/>
    <property type="match status" value="1"/>
</dbReference>
<dbReference type="SUPFAM" id="SSF53448">
    <property type="entry name" value="Nucleotide-diphospho-sugar transferases"/>
    <property type="match status" value="1"/>
</dbReference>
<evidence type="ECO:0000256" key="8">
    <source>
        <dbReference type="ARBA" id="ARBA00023015"/>
    </source>
</evidence>
<evidence type="ECO:0000256" key="1">
    <source>
        <dbReference type="ARBA" id="ARBA00004123"/>
    </source>
</evidence>
<comment type="similarity">
    <text evidence="3">Belongs to the glycosyltransferase 15 family.</text>
</comment>
<protein>
    <submittedName>
        <fullName evidence="13">Uncharacterized protein</fullName>
    </submittedName>
</protein>
<dbReference type="SMART" id="SM01401">
    <property type="entry name" value="Sds3"/>
    <property type="match status" value="1"/>
</dbReference>
<evidence type="ECO:0000256" key="7">
    <source>
        <dbReference type="ARBA" id="ARBA00022968"/>
    </source>
</evidence>
<sequence length="903" mass="104021">MDDYTRNGIINDVSKRDRKRHQIGTRLSKLEATFSEERNEYYRIMVHDIQNNLTGLQQGTNEEYLGKRKVLEQSRDYELTRLRLWEEYQVKRVDTEYKKDIAKAKENYDTMIKLLKEKFFDKLQKQVKQLKEDKLLLNLVNASSWSTQGGNDQNISALSAAAASSSLSINDRRSLRKREFSSRFTSGEADDLSDSGFGTSNGNGFLRNSGSGAGSAGYSSSSNKRRRHYATRYSSNDEMSSGITSTGNGQGHSLKHVSNNGASSGNDSNLSDKDYDELNSLIMNNEEGGATNILARSTSKQTGRANTRGSTKQFVGVQGLKVEELNEDLTLLRNAISQPLRSMSDDYSDNAAYLEEAKHGSSRRSRLLNIFKPRLRRPGLPRLTMLRKVILLLFIILTASLLVSLNIKRIRKRKNFDDGVDLPDYTNQKDRRMGMKNLSSKIDYPFEVGCRVPDTNAPRANASFVMLARNSELDDVVKSMESLERHFNQWYNYPWVFLNDVEFTDEFKTTVQRHTTAKCEFGTVAPEKWNFSPDIDPDVLKESIESQGDRKIFYGNMESYHKINEWYWRVEPDVQFFCDLTYDPFIEMAKHKKKYGFTVAIGEIYYSVPTLFSTTKAFIKEHEIKVKSAWEFVADRYRAVKGKNAANYKGNERMTDRQFETKVEKDLNLRRFLAKSGKTDKDFEAVKDSDNIRNIFEEAYDKPSIPLDKFDDEEYNLCHFWSNFEIARTDLFLSEQYQAYFDYLEKDGGFYRERWGDAPVHSLAVAMLLEREELHYFRDIGYKHTTMGHCPNNAPGKQLPYEAAQKKFAHTESNPWLSFMSKNSPDPTARNGVGCRCECPPGHKDAEDYSSMCIKHYSWVMSDRFQETTPFDLDAIEQRIDDKIDRYLKLGGEFAKNSVQNMN</sequence>
<dbReference type="EMBL" id="CP076663">
    <property type="protein sequence ID" value="QWU88412.1"/>
    <property type="molecule type" value="Genomic_DNA"/>
</dbReference>
<dbReference type="Proteomes" id="UP000825434">
    <property type="component" value="Chromosome 3"/>
</dbReference>
<keyword evidence="8" id="KW-0805">Transcription regulation</keyword>
<keyword evidence="9" id="KW-0804">Transcription</keyword>
<feature type="region of interest" description="Disordered" evidence="11">
    <location>
        <begin position="203"/>
        <end position="273"/>
    </location>
</feature>
<reference evidence="13 14" key="1">
    <citation type="submission" date="2021-06" db="EMBL/GenBank/DDBJ databases">
        <title>Candida outbreak in Lebanon.</title>
        <authorList>
            <person name="Finianos M."/>
        </authorList>
    </citation>
    <scope>NUCLEOTIDE SEQUENCE [LARGE SCALE GENOMIC DNA]</scope>
    <source>
        <strain evidence="13">CA3LBN</strain>
    </source>
</reference>
<evidence type="ECO:0000313" key="13">
    <source>
        <dbReference type="EMBL" id="QWU88412.1"/>
    </source>
</evidence>
<accession>A0ABX8I5L4</accession>
<keyword evidence="12" id="KW-0812">Transmembrane</keyword>
<feature type="compositionally biased region" description="Polar residues" evidence="11">
    <location>
        <begin position="232"/>
        <end position="247"/>
    </location>
</feature>
<dbReference type="PANTHER" id="PTHR31121">
    <property type="entry name" value="ALPHA-1,2 MANNOSYLTRANSFERASE KTR1"/>
    <property type="match status" value="1"/>
</dbReference>
<dbReference type="InterPro" id="IPR029044">
    <property type="entry name" value="Nucleotide-diphossugar_trans"/>
</dbReference>
<evidence type="ECO:0000256" key="11">
    <source>
        <dbReference type="SAM" id="MobiDB-lite"/>
    </source>
</evidence>
<dbReference type="InterPro" id="IPR013907">
    <property type="entry name" value="Sds3"/>
</dbReference>
<keyword evidence="10" id="KW-0539">Nucleus</keyword>
<evidence type="ECO:0000256" key="10">
    <source>
        <dbReference type="ARBA" id="ARBA00023242"/>
    </source>
</evidence>
<organism evidence="13 14">
    <name type="scientific">Candidozyma haemuli</name>
    <dbReference type="NCBI Taxonomy" id="45357"/>
    <lineage>
        <taxon>Eukaryota</taxon>
        <taxon>Fungi</taxon>
        <taxon>Dikarya</taxon>
        <taxon>Ascomycota</taxon>
        <taxon>Saccharomycotina</taxon>
        <taxon>Pichiomycetes</taxon>
        <taxon>Metschnikowiaceae</taxon>
        <taxon>Candidozyma</taxon>
    </lineage>
</organism>
<evidence type="ECO:0000256" key="2">
    <source>
        <dbReference type="ARBA" id="ARBA00004606"/>
    </source>
</evidence>
<dbReference type="Pfam" id="PF01793">
    <property type="entry name" value="Glyco_transf_15"/>
    <property type="match status" value="2"/>
</dbReference>
<gene>
    <name evidence="13" type="ORF">CA3LBN_002720</name>
</gene>
<evidence type="ECO:0000256" key="12">
    <source>
        <dbReference type="SAM" id="Phobius"/>
    </source>
</evidence>
<keyword evidence="14" id="KW-1185">Reference proteome</keyword>
<name>A0ABX8I5L4_9ASCO</name>
<keyword evidence="12" id="KW-0472">Membrane</keyword>
<evidence type="ECO:0000256" key="9">
    <source>
        <dbReference type="ARBA" id="ARBA00023163"/>
    </source>
</evidence>
<keyword evidence="5" id="KW-0328">Glycosyltransferase</keyword>
<dbReference type="Gene3D" id="3.90.550.10">
    <property type="entry name" value="Spore Coat Polysaccharide Biosynthesis Protein SpsA, Chain A"/>
    <property type="match status" value="1"/>
</dbReference>
<feature type="transmembrane region" description="Helical" evidence="12">
    <location>
        <begin position="389"/>
        <end position="407"/>
    </location>
</feature>
<evidence type="ECO:0000256" key="4">
    <source>
        <dbReference type="ARBA" id="ARBA00022491"/>
    </source>
</evidence>
<dbReference type="Pfam" id="PF08598">
    <property type="entry name" value="Sds3"/>
    <property type="match status" value="1"/>
</dbReference>
<proteinExistence type="inferred from homology"/>
<keyword evidence="4" id="KW-0678">Repressor</keyword>
<keyword evidence="12" id="KW-1133">Transmembrane helix</keyword>
<evidence type="ECO:0000256" key="5">
    <source>
        <dbReference type="ARBA" id="ARBA00022676"/>
    </source>
</evidence>
<comment type="subcellular location">
    <subcellularLocation>
        <location evidence="2">Membrane</location>
        <topology evidence="2">Single-pass type II membrane protein</topology>
    </subcellularLocation>
    <subcellularLocation>
        <location evidence="1">Nucleus</location>
    </subcellularLocation>
</comment>
<dbReference type="InterPro" id="IPR002685">
    <property type="entry name" value="Glyco_trans_15"/>
</dbReference>
<evidence type="ECO:0000256" key="6">
    <source>
        <dbReference type="ARBA" id="ARBA00022679"/>
    </source>
</evidence>
<evidence type="ECO:0000256" key="3">
    <source>
        <dbReference type="ARBA" id="ARBA00007677"/>
    </source>
</evidence>
<keyword evidence="7" id="KW-0735">Signal-anchor</keyword>
<evidence type="ECO:0000313" key="14">
    <source>
        <dbReference type="Proteomes" id="UP000825434"/>
    </source>
</evidence>
<feature type="compositionally biased region" description="Low complexity" evidence="11">
    <location>
        <begin position="258"/>
        <end position="269"/>
    </location>
</feature>
<keyword evidence="6" id="KW-0808">Transferase</keyword>